<accession>A0A9W8ITY9</accession>
<keyword evidence="3" id="KW-1185">Reference proteome</keyword>
<feature type="region of interest" description="Disordered" evidence="1">
    <location>
        <begin position="296"/>
        <end position="317"/>
    </location>
</feature>
<gene>
    <name evidence="2" type="ORF">H1R20_g13803</name>
</gene>
<dbReference type="Proteomes" id="UP001140091">
    <property type="component" value="Unassembled WGS sequence"/>
</dbReference>
<dbReference type="EMBL" id="JANBPK010001368">
    <property type="protein sequence ID" value="KAJ2923291.1"/>
    <property type="molecule type" value="Genomic_DNA"/>
</dbReference>
<dbReference type="AlphaFoldDB" id="A0A9W8ITY9"/>
<reference evidence="2" key="1">
    <citation type="submission" date="2022-06" db="EMBL/GenBank/DDBJ databases">
        <title>Genome Sequence of Candolleomyces eurysporus.</title>
        <authorList>
            <person name="Buettner E."/>
        </authorList>
    </citation>
    <scope>NUCLEOTIDE SEQUENCE</scope>
    <source>
        <strain evidence="2">VTCC 930004</strain>
    </source>
</reference>
<feature type="region of interest" description="Disordered" evidence="1">
    <location>
        <begin position="423"/>
        <end position="458"/>
    </location>
</feature>
<organism evidence="2 3">
    <name type="scientific">Candolleomyces eurysporus</name>
    <dbReference type="NCBI Taxonomy" id="2828524"/>
    <lineage>
        <taxon>Eukaryota</taxon>
        <taxon>Fungi</taxon>
        <taxon>Dikarya</taxon>
        <taxon>Basidiomycota</taxon>
        <taxon>Agaricomycotina</taxon>
        <taxon>Agaricomycetes</taxon>
        <taxon>Agaricomycetidae</taxon>
        <taxon>Agaricales</taxon>
        <taxon>Agaricineae</taxon>
        <taxon>Psathyrellaceae</taxon>
        <taxon>Candolleomyces</taxon>
    </lineage>
</organism>
<evidence type="ECO:0008006" key="4">
    <source>
        <dbReference type="Google" id="ProtNLM"/>
    </source>
</evidence>
<sequence length="458" mass="51736">MPTADIHFSLATTEGAHHYFHIDSCGDATWIDVISREKLWVLAAPKDRRKVSSTRLWTANELDVTALKPLEDWDIEAVLLMPGSRLIMAPDTIHAVFTPSNAICCRGHFLSTSTMSVTLFSAIHSFFMGHIITNIDMPSIQSRVNAMVCYFYKCLALGVPEPQTGYLPDILSRDGIEQLLATACLAELQNAVCSLSYKPTDDDLWILQLGQRGMTVEEALELYNVSATPYASRLENIFSRGRACALLKTVFNRVILTNDNGEHLDGWKDLFILMLTWLVAAIQEYSQQAFAQGCQDNKDYEDHDSSGEDEAVDEQRAEDHHRLRALFDRQMEWTSRRWDELQEAVNRLTAAGSVKPNLLEWDMPQFTVAEKPGPWKHKPMNVQELMHLGLQAGNQMFLCAYANFGKVTGLEVKEELDEDKLVLHQESARPPQLSAKKRRSSYTPATSALKRAKYSHDL</sequence>
<evidence type="ECO:0000313" key="3">
    <source>
        <dbReference type="Proteomes" id="UP001140091"/>
    </source>
</evidence>
<evidence type="ECO:0000256" key="1">
    <source>
        <dbReference type="SAM" id="MobiDB-lite"/>
    </source>
</evidence>
<dbReference type="Gene3D" id="2.60.120.650">
    <property type="entry name" value="Cupin"/>
    <property type="match status" value="1"/>
</dbReference>
<proteinExistence type="predicted"/>
<feature type="non-terminal residue" evidence="2">
    <location>
        <position position="1"/>
    </location>
</feature>
<evidence type="ECO:0000313" key="2">
    <source>
        <dbReference type="EMBL" id="KAJ2923291.1"/>
    </source>
</evidence>
<name>A0A9W8ITY9_9AGAR</name>
<feature type="compositionally biased region" description="Basic and acidic residues" evidence="1">
    <location>
        <begin position="296"/>
        <end position="306"/>
    </location>
</feature>
<comment type="caution">
    <text evidence="2">The sequence shown here is derived from an EMBL/GenBank/DDBJ whole genome shotgun (WGS) entry which is preliminary data.</text>
</comment>
<dbReference type="OrthoDB" id="3062275at2759"/>
<protein>
    <recommendedName>
        <fullName evidence="4">JmjC domain-containing protein</fullName>
    </recommendedName>
</protein>